<dbReference type="AlphaFoldDB" id="A0A0V0Z7D6"/>
<evidence type="ECO:0000313" key="3">
    <source>
        <dbReference type="EMBL" id="KRY08243.1"/>
    </source>
</evidence>
<name>A0A0V0Z7D6_9BILA</name>
<proteinExistence type="predicted"/>
<keyword evidence="4" id="KW-1185">Reference proteome</keyword>
<protein>
    <submittedName>
        <fullName evidence="3">Uncharacterized protein</fullName>
    </submittedName>
</protein>
<feature type="compositionally biased region" description="Basic and acidic residues" evidence="1">
    <location>
        <begin position="386"/>
        <end position="411"/>
    </location>
</feature>
<dbReference type="Proteomes" id="UP000054783">
    <property type="component" value="Unassembled WGS sequence"/>
</dbReference>
<gene>
    <name evidence="3" type="ORF">T12_7235</name>
</gene>
<feature type="region of interest" description="Disordered" evidence="1">
    <location>
        <begin position="384"/>
        <end position="448"/>
    </location>
</feature>
<evidence type="ECO:0000256" key="1">
    <source>
        <dbReference type="SAM" id="MobiDB-lite"/>
    </source>
</evidence>
<dbReference type="OrthoDB" id="5919013at2759"/>
<sequence>MTIRNGQIKKCTKLNRRHWLIGRLVNWLVNLLHGNEASNEADVLLASWTADVVIFCLVIGLFEQRFQSFRRTSSATSAGWQACCGVVMEGLVVFSLSFITSLLTAITGRHPLLVALVSLSSEDCPPASYYLQTSTTLCDDDVEGENDNDDEIALIQRGNSSNDSVISGLAEESDYQCHGRVKSIAEIGSKINKAEWWKAPEFVPRAKLVKNSQSFDETNLSVNAAESPLVSGSVFDCGGSVEMTQSLLFGPESSTTDTSSASVAGYFDECVSTMPPLVNAACNGFRQARFGVGPRPQPNGTATFVPMAAGAMSAPPPFPVWPQPHNPLAPGVFPFRFAPPPPLKSATANTVPVGYSANFTTFNAGLGPPIPAIVLKKKRKKKNRKSKDLSFIDLHHSNDQTRIVQSDEQRKSNCPSTNQQSLNTRPQMETTFSEEQSSSQGNVGTTVDQVNGQNCEVEEEEDVVKKCAELIDPSIAYSCPDLSEALRQQLLAAFNCPVEQRRAVENSANERRQQQQQQQQHCCLVENESPQGIMDFQPNKNNNNSSSILVDTNDPTKCSARQQLEEKTFFQHRPKKLSLQSNTRPNGSLPRDTVVQYQAGSVVTEVNSSNEDSVSSLLVKKLNRLIPRATYVEDEMADDDDDGDETNMFVNSVEADEAVEQSQTSYPYQAVPLNDIRHTVVLQRRHSMSDRLPPYLTPKSRVCCALM</sequence>
<dbReference type="EMBL" id="JYDQ01000349">
    <property type="protein sequence ID" value="KRY08243.1"/>
    <property type="molecule type" value="Genomic_DNA"/>
</dbReference>
<feature type="transmembrane region" description="Helical" evidence="2">
    <location>
        <begin position="43"/>
        <end position="62"/>
    </location>
</feature>
<feature type="transmembrane region" description="Helical" evidence="2">
    <location>
        <begin position="83"/>
        <end position="106"/>
    </location>
</feature>
<evidence type="ECO:0000313" key="4">
    <source>
        <dbReference type="Proteomes" id="UP000054783"/>
    </source>
</evidence>
<keyword evidence="2" id="KW-0472">Membrane</keyword>
<reference evidence="3 4" key="1">
    <citation type="submission" date="2015-01" db="EMBL/GenBank/DDBJ databases">
        <title>Evolution of Trichinella species and genotypes.</title>
        <authorList>
            <person name="Korhonen P.K."/>
            <person name="Edoardo P."/>
            <person name="Giuseppe L.R."/>
            <person name="Gasser R.B."/>
        </authorList>
    </citation>
    <scope>NUCLEOTIDE SEQUENCE [LARGE SCALE GENOMIC DNA]</scope>
    <source>
        <strain evidence="3">ISS2496</strain>
    </source>
</reference>
<comment type="caution">
    <text evidence="3">The sequence shown here is derived from an EMBL/GenBank/DDBJ whole genome shotgun (WGS) entry which is preliminary data.</text>
</comment>
<keyword evidence="2" id="KW-1133">Transmembrane helix</keyword>
<organism evidence="3 4">
    <name type="scientific">Trichinella patagoniensis</name>
    <dbReference type="NCBI Taxonomy" id="990121"/>
    <lineage>
        <taxon>Eukaryota</taxon>
        <taxon>Metazoa</taxon>
        <taxon>Ecdysozoa</taxon>
        <taxon>Nematoda</taxon>
        <taxon>Enoplea</taxon>
        <taxon>Dorylaimia</taxon>
        <taxon>Trichinellida</taxon>
        <taxon>Trichinellidae</taxon>
        <taxon>Trichinella</taxon>
    </lineage>
</organism>
<accession>A0A0V0Z7D6</accession>
<keyword evidence="2" id="KW-0812">Transmembrane</keyword>
<evidence type="ECO:0000256" key="2">
    <source>
        <dbReference type="SAM" id="Phobius"/>
    </source>
</evidence>
<feature type="compositionally biased region" description="Polar residues" evidence="1">
    <location>
        <begin position="412"/>
        <end position="431"/>
    </location>
</feature>